<keyword evidence="7" id="KW-1185">Reference proteome</keyword>
<organism evidence="6 7">
    <name type="scientific">Xanthomonas hyacinthi</name>
    <dbReference type="NCBI Taxonomy" id="56455"/>
    <lineage>
        <taxon>Bacteria</taxon>
        <taxon>Pseudomonadati</taxon>
        <taxon>Pseudomonadota</taxon>
        <taxon>Gammaproteobacteria</taxon>
        <taxon>Lysobacterales</taxon>
        <taxon>Lysobacteraceae</taxon>
        <taxon>Xanthomonas</taxon>
    </lineage>
</organism>
<evidence type="ECO:0000259" key="4">
    <source>
        <dbReference type="Pfam" id="PF22287"/>
    </source>
</evidence>
<feature type="compositionally biased region" description="Basic and acidic residues" evidence="1">
    <location>
        <begin position="519"/>
        <end position="530"/>
    </location>
</feature>
<sequence length="732" mass="80154">MIAKHVSMKTVQKSDFAGLVKYITDEQAKNERVGYVAVTNCHTDRPEVAITEVLNTQAQNTRSGADKTYHLIVSFRPGEQPDDATLKAIEARICEGLGFGEHQRVSAVHHDTDNLHIHIAINKIHPTRYTILEPFNAYHTLGQLCEKLEREYGLERDNHQGNKLVSEGRAQDMERHAGVESLQGWVKRECAADMQAAQSWEALHQVMRDNGLELRERGNGFVIQAADGLAVKASSIGREFSKAKLEERLGTFEPSAEHVERAAQKPRKQYDKKPVRSRVNTVELHAKYKADQLNISGSRTAEWEKARAKKDRLIEAAKRSGRLKRSTIKLISGAGVGKKLMYSATSKTMKAEIEKINKQYLKERQEIHEKYQRRAWADWLRAKAAEGDQEALGALRARDAAQGLKGNTVAGTGPLRPQAAAAEQDSVTKKGTIIYRVGPTAVRDDGDRLKVSRGADQDGMQAALRMAVDRYGDRISVGGTPAFKEQIAQAAAASKLPITFDDDALERRRQELLTQTTTKENDHDRTDRGRAAGGGISGSGPATAAIPGAARAGQPRADAAAAGRASKPNVGRVGRKPPPQSQNRLRRLSQLGVVQLASGSEVLLPRHVPGDVEQQGAKPVDGLRRDIFGPGRLSPQVAAAADKYIAEREGKRLKGFDIPKHSRYTDGQDGAATFAGIRQVEGQSLALLKRGEEVMVLPVDEPTARRLKRLAVGDAITVTPQGSIKTTKGRSR</sequence>
<evidence type="ECO:0000259" key="5">
    <source>
        <dbReference type="Pfam" id="PF22863"/>
    </source>
</evidence>
<evidence type="ECO:0000259" key="2">
    <source>
        <dbReference type="Pfam" id="PF03432"/>
    </source>
</evidence>
<proteinExistence type="predicted"/>
<dbReference type="EMBL" id="MDEG01000027">
    <property type="protein sequence ID" value="PPU95520.1"/>
    <property type="molecule type" value="Genomic_DNA"/>
</dbReference>
<evidence type="ECO:0000259" key="3">
    <source>
        <dbReference type="Pfam" id="PF18821"/>
    </source>
</evidence>
<evidence type="ECO:0000313" key="7">
    <source>
        <dbReference type="Proteomes" id="UP000238261"/>
    </source>
</evidence>
<feature type="compositionally biased region" description="Basic and acidic residues" evidence="1">
    <location>
        <begin position="256"/>
        <end position="274"/>
    </location>
</feature>
<dbReference type="InterPro" id="IPR054461">
    <property type="entry name" value="TraI-like_C"/>
</dbReference>
<evidence type="ECO:0000256" key="1">
    <source>
        <dbReference type="SAM" id="MobiDB-lite"/>
    </source>
</evidence>
<dbReference type="Proteomes" id="UP000238261">
    <property type="component" value="Unassembled WGS sequence"/>
</dbReference>
<dbReference type="AlphaFoldDB" id="A0A2S7EQZ3"/>
<reference evidence="7" key="1">
    <citation type="submission" date="2016-08" db="EMBL/GenBank/DDBJ databases">
        <authorList>
            <person name="Merda D."/>
            <person name="Briand M."/>
            <person name="Taghouti G."/>
            <person name="Carrere S."/>
            <person name="Gouzy J."/>
            <person name="Portier P."/>
            <person name="Jacques M.-A."/>
            <person name="Fischer-Le Saux M."/>
        </authorList>
    </citation>
    <scope>NUCLEOTIDE SEQUENCE [LARGE SCALE GENOMIC DNA]</scope>
    <source>
        <strain evidence="7">CFBP1156</strain>
    </source>
</reference>
<gene>
    <name evidence="6" type="ORF">XhyaCFBP1156_18720</name>
</gene>
<dbReference type="OrthoDB" id="279005at2"/>
<evidence type="ECO:0000313" key="6">
    <source>
        <dbReference type="EMBL" id="PPU95520.1"/>
    </source>
</evidence>
<dbReference type="Pfam" id="PF03432">
    <property type="entry name" value="Relaxase"/>
    <property type="match status" value="1"/>
</dbReference>
<name>A0A2S7EQZ3_9XANT</name>
<feature type="region of interest" description="Disordered" evidence="1">
    <location>
        <begin position="513"/>
        <end position="587"/>
    </location>
</feature>
<dbReference type="Pfam" id="PF22287">
    <property type="entry name" value="TraI-like_C"/>
    <property type="match status" value="1"/>
</dbReference>
<comment type="caution">
    <text evidence="6">The sequence shown here is derived from an EMBL/GenBank/DDBJ whole genome shotgun (WGS) entry which is preliminary data.</text>
</comment>
<feature type="domain" description="Large polyvalent protein-associated" evidence="3">
    <location>
        <begin position="424"/>
        <end position="512"/>
    </location>
</feature>
<feature type="compositionally biased region" description="Low complexity" evidence="1">
    <location>
        <begin position="539"/>
        <end position="566"/>
    </location>
</feature>
<feature type="region of interest" description="Disordered" evidence="1">
    <location>
        <begin position="256"/>
        <end position="275"/>
    </location>
</feature>
<accession>A0A2S7EQZ3</accession>
<protein>
    <submittedName>
        <fullName evidence="6">Conjugal transfer protein TraI</fullName>
    </submittedName>
</protein>
<dbReference type="Pfam" id="PF18821">
    <property type="entry name" value="LPD7"/>
    <property type="match status" value="1"/>
</dbReference>
<dbReference type="InterPro" id="IPR049751">
    <property type="entry name" value="TraI/MobA_relaxases"/>
</dbReference>
<dbReference type="RefSeq" id="WP_104558935.1">
    <property type="nucleotide sequence ID" value="NZ_CP043477.1"/>
</dbReference>
<dbReference type="InterPro" id="IPR040677">
    <property type="entry name" value="LPD7"/>
</dbReference>
<feature type="domain" description="MobA/VirD2-like nuclease" evidence="2">
    <location>
        <begin position="22"/>
        <end position="154"/>
    </location>
</feature>
<dbReference type="Pfam" id="PF22863">
    <property type="entry name" value="TraI_middle"/>
    <property type="match status" value="1"/>
</dbReference>
<dbReference type="NCBIfam" id="NF041893">
    <property type="entry name" value="TraI_MobP_relax"/>
    <property type="match status" value="1"/>
</dbReference>
<dbReference type="InterPro" id="IPR005094">
    <property type="entry name" value="Endonuclease_MobA/VirD2"/>
</dbReference>
<feature type="domain" description="TraI-like C-terminal" evidence="4">
    <location>
        <begin position="640"/>
        <end position="725"/>
    </location>
</feature>
<feature type="domain" description="TraI-like middle" evidence="5">
    <location>
        <begin position="167"/>
        <end position="254"/>
    </location>
</feature>
<dbReference type="InterPro" id="IPR054462">
    <property type="entry name" value="TraI_M"/>
</dbReference>